<evidence type="ECO:0000256" key="4">
    <source>
        <dbReference type="ARBA" id="ARBA00012358"/>
    </source>
</evidence>
<evidence type="ECO:0000256" key="3">
    <source>
        <dbReference type="ARBA" id="ARBA00007941"/>
    </source>
</evidence>
<keyword evidence="8" id="KW-0408">Iron</keyword>
<evidence type="ECO:0000256" key="10">
    <source>
        <dbReference type="ARBA" id="ARBA00023157"/>
    </source>
</evidence>
<dbReference type="EC" id="1.8.7.2" evidence="4"/>
<evidence type="ECO:0000256" key="7">
    <source>
        <dbReference type="ARBA" id="ARBA00023002"/>
    </source>
</evidence>
<comment type="cofactor">
    <cofactor evidence="1">
        <name>[4Fe-4S] cluster</name>
        <dbReference type="ChEBI" id="CHEBI:49883"/>
    </cofactor>
</comment>
<dbReference type="PANTHER" id="PTHR35113:SF1">
    <property type="entry name" value="FERREDOXIN-THIOREDOXIN REDUCTASE CATALYTIC CHAIN, CHLOROPLASTIC"/>
    <property type="match status" value="1"/>
</dbReference>
<gene>
    <name evidence="14" type="ORF">NEF87_000332</name>
</gene>
<reference evidence="14" key="1">
    <citation type="submission" date="2022-09" db="EMBL/GenBank/DDBJ databases">
        <title>Actin cytoskeleton and complex cell architecture in an #Asgard archaeon.</title>
        <authorList>
            <person name="Ponce Toledo R.I."/>
            <person name="Schleper C."/>
            <person name="Rodrigues Oliveira T."/>
            <person name="Wollweber F."/>
            <person name="Xu J."/>
            <person name="Rittmann S."/>
            <person name="Klingl A."/>
            <person name="Pilhofer M."/>
        </authorList>
    </citation>
    <scope>NUCLEOTIDE SEQUENCE</scope>
    <source>
        <strain evidence="14">B-35</strain>
    </source>
</reference>
<comment type="catalytic activity">
    <reaction evidence="13">
        <text>[thioredoxin]-disulfide + 2 reduced [2Fe-2S]-[ferredoxin] + 2 H(+) = [thioredoxin]-dithiol + 2 oxidized [2Fe-2S]-[ferredoxin]</text>
        <dbReference type="Rhea" id="RHEA:42336"/>
        <dbReference type="Rhea" id="RHEA-COMP:10000"/>
        <dbReference type="Rhea" id="RHEA-COMP:10001"/>
        <dbReference type="Rhea" id="RHEA-COMP:10698"/>
        <dbReference type="Rhea" id="RHEA-COMP:10700"/>
        <dbReference type="ChEBI" id="CHEBI:15378"/>
        <dbReference type="ChEBI" id="CHEBI:29950"/>
        <dbReference type="ChEBI" id="CHEBI:33737"/>
        <dbReference type="ChEBI" id="CHEBI:33738"/>
        <dbReference type="ChEBI" id="CHEBI:50058"/>
        <dbReference type="EC" id="1.8.7.2"/>
    </reaction>
</comment>
<proteinExistence type="inferred from homology"/>
<evidence type="ECO:0000313" key="15">
    <source>
        <dbReference type="Proteomes" id="UP001208689"/>
    </source>
</evidence>
<dbReference type="SUPFAM" id="SSF57662">
    <property type="entry name" value="Ferredoxin thioredoxin reductase (FTR), catalytic beta chain"/>
    <property type="match status" value="1"/>
</dbReference>
<evidence type="ECO:0000256" key="11">
    <source>
        <dbReference type="ARBA" id="ARBA00026011"/>
    </source>
</evidence>
<keyword evidence="5" id="KW-0004">4Fe-4S</keyword>
<dbReference type="InterPro" id="IPR036644">
    <property type="entry name" value="FTR_bsu_sf"/>
</dbReference>
<keyword evidence="6" id="KW-0479">Metal-binding</keyword>
<comment type="subunit">
    <text evidence="11">Heterodimer of subunit A (variable subunit) and subunit B (catalytic subunit). Heterodimeric FTR forms a complex with ferredoxin and thioredoxin.</text>
</comment>
<dbReference type="PANTHER" id="PTHR35113">
    <property type="entry name" value="FERREDOXIN-THIOREDOXIN REDUCTASE CATALYTIC CHAIN, CHLOROPLASTIC"/>
    <property type="match status" value="1"/>
</dbReference>
<keyword evidence="9" id="KW-0411">Iron-sulfur</keyword>
<evidence type="ECO:0000256" key="6">
    <source>
        <dbReference type="ARBA" id="ARBA00022723"/>
    </source>
</evidence>
<keyword evidence="10" id="KW-1015">Disulfide bond</keyword>
<dbReference type="EMBL" id="CP104013">
    <property type="protein sequence ID" value="UYP44047.1"/>
    <property type="molecule type" value="Genomic_DNA"/>
</dbReference>
<name>A0ABY6HNR7_9ARCH</name>
<evidence type="ECO:0000256" key="5">
    <source>
        <dbReference type="ARBA" id="ARBA00022485"/>
    </source>
</evidence>
<evidence type="ECO:0000256" key="13">
    <source>
        <dbReference type="ARBA" id="ARBA00048150"/>
    </source>
</evidence>
<evidence type="ECO:0000256" key="8">
    <source>
        <dbReference type="ARBA" id="ARBA00023004"/>
    </source>
</evidence>
<organism evidence="14 15">
    <name type="scientific">Candidatus Lokiarchaeum ossiferum</name>
    <dbReference type="NCBI Taxonomy" id="2951803"/>
    <lineage>
        <taxon>Archaea</taxon>
        <taxon>Promethearchaeati</taxon>
        <taxon>Promethearchaeota</taxon>
        <taxon>Promethearchaeia</taxon>
        <taxon>Promethearchaeales</taxon>
        <taxon>Promethearchaeaceae</taxon>
        <taxon>Candidatus Lokiarchaeum</taxon>
    </lineage>
</organism>
<evidence type="ECO:0000256" key="9">
    <source>
        <dbReference type="ARBA" id="ARBA00023014"/>
    </source>
</evidence>
<evidence type="ECO:0000256" key="12">
    <source>
        <dbReference type="ARBA" id="ARBA00030295"/>
    </source>
</evidence>
<dbReference type="Proteomes" id="UP001208689">
    <property type="component" value="Chromosome"/>
</dbReference>
<keyword evidence="15" id="KW-1185">Reference proteome</keyword>
<protein>
    <recommendedName>
        <fullName evidence="4">ferredoxin:thioredoxin reductase</fullName>
        <ecNumber evidence="4">1.8.7.2</ecNumber>
    </recommendedName>
    <alternativeName>
        <fullName evidence="12">Ferredoxin-thioredoxin reductase subunit B</fullName>
    </alternativeName>
</protein>
<dbReference type="Pfam" id="PF02943">
    <property type="entry name" value="FeThRed_B"/>
    <property type="match status" value="1"/>
</dbReference>
<sequence length="114" mass="13375">MAKAKKIWTKADAQKFAEMVAKKQGWKLNRDTEFLGMLYEGLATNRNRYGYYCCPCRDSDEDKNLDKDIICPCDYCRPDMDEFGHCFCGLYLTKEFYESGKEPQGVPERRPFEL</sequence>
<dbReference type="Gene3D" id="3.90.460.10">
    <property type="entry name" value="Ferredoxin thioredoxin reductase catalytic beta subunit"/>
    <property type="match status" value="1"/>
</dbReference>
<comment type="function">
    <text evidence="2">Catalytic subunit of the ferredoxin-thioredoxin reductase (FTR), which catalyzes the two-electron reduction of thioredoxins by the electrons provided by reduced ferredoxin.</text>
</comment>
<comment type="similarity">
    <text evidence="3">Belongs to the ferredoxin thioredoxin reductase beta subunit family.</text>
</comment>
<evidence type="ECO:0000313" key="14">
    <source>
        <dbReference type="EMBL" id="UYP44047.1"/>
    </source>
</evidence>
<keyword evidence="7" id="KW-0560">Oxidoreductase</keyword>
<dbReference type="InterPro" id="IPR004209">
    <property type="entry name" value="FTR_bsu"/>
</dbReference>
<evidence type="ECO:0000256" key="1">
    <source>
        <dbReference type="ARBA" id="ARBA00001966"/>
    </source>
</evidence>
<accession>A0ABY6HNR7</accession>
<evidence type="ECO:0000256" key="2">
    <source>
        <dbReference type="ARBA" id="ARBA00003945"/>
    </source>
</evidence>